<feature type="transmembrane region" description="Helical" evidence="1">
    <location>
        <begin position="119"/>
        <end position="139"/>
    </location>
</feature>
<reference evidence="2 3" key="1">
    <citation type="journal article" date="2007" name="Virology">
        <title>Sequence and annotation of the 314-kb MT325 and the 321-kb FR483 viruses that infect Chlorella Pbi.</title>
        <authorList>
            <person name="Fitzgerald L.A."/>
            <person name="Graves M.V."/>
            <person name="Li X."/>
            <person name="Feldblyum T."/>
            <person name="Hartigan J."/>
            <person name="Van Etten J.L."/>
        </authorList>
    </citation>
    <scope>NUCLEOTIDE SEQUENCE [LARGE SCALE GENOMIC DNA]</scope>
    <source>
        <strain evidence="2 3">FR483</strain>
    </source>
</reference>
<evidence type="ECO:0000313" key="3">
    <source>
        <dbReference type="Proteomes" id="UP000204095"/>
    </source>
</evidence>
<sequence>MEPGGNCSIPGIVLGVAGLYPGGTGGVTFEMSSGNIQGINFSYISTSGWTPSGNNDGEIVSLQYVYLNGLEVMSDFSRVFTFLLSTFVSERTLVTISGILENFFFVVSMRVVISWEEAAAAAVPFIHIMVAYGAVGRVFTSIDAIRFVRAAIDSPGTPMG</sequence>
<keyword evidence="1" id="KW-0472">Membrane</keyword>
<dbReference type="KEGG" id="vg:5469998"/>
<organismHost>
    <name type="scientific">Paramecium bursaria</name>
    <dbReference type="NCBI Taxonomy" id="74790"/>
</organismHost>
<name>A7J7Z9_PBCVF</name>
<proteinExistence type="predicted"/>
<evidence type="ECO:0000313" key="2">
    <source>
        <dbReference type="EMBL" id="ABT15930.1"/>
    </source>
</evidence>
<evidence type="ECO:0000256" key="1">
    <source>
        <dbReference type="SAM" id="Phobius"/>
    </source>
</evidence>
<dbReference type="Proteomes" id="UP000204095">
    <property type="component" value="Segment"/>
</dbReference>
<dbReference type="GeneID" id="5469998"/>
<keyword evidence="1" id="KW-1133">Transmembrane helix</keyword>
<keyword evidence="1" id="KW-0812">Transmembrane</keyword>
<accession>A7J7Z9</accession>
<organism evidence="2 3">
    <name type="scientific">Paramecium bursaria Chlorella virus FR483</name>
    <name type="common">PBCV-FR483</name>
    <dbReference type="NCBI Taxonomy" id="399781"/>
    <lineage>
        <taxon>Viruses</taxon>
        <taxon>Varidnaviria</taxon>
        <taxon>Bamfordvirae</taxon>
        <taxon>Nucleocytoviricota</taxon>
        <taxon>Megaviricetes</taxon>
        <taxon>Algavirales</taxon>
        <taxon>Phycodnaviridae</taxon>
        <taxon>Chlorovirus</taxon>
        <taxon>Chlorovirus conductrix</taxon>
        <taxon>Paramecium bursaria Chlorella virus A1</taxon>
    </lineage>
</organism>
<dbReference type="EMBL" id="DQ890022">
    <property type="protein sequence ID" value="ABT15930.1"/>
    <property type="molecule type" value="Genomic_DNA"/>
</dbReference>
<gene>
    <name evidence="2" type="primary">n645L</name>
    <name evidence="2" type="ORF">FR483_n645L</name>
</gene>
<protein>
    <submittedName>
        <fullName evidence="2">Uncharacterized protein n645L</fullName>
    </submittedName>
</protein>
<dbReference type="RefSeq" id="YP_001426277.1">
    <property type="nucleotide sequence ID" value="NC_008603.1"/>
</dbReference>